<sequence>MFSKKAFTAATLAGVLILPLAACGSPQENAAEEAAESASESSSSVFDSASSSASENIDFAGRATVAGVFEIESSKLAIERTKKADLKAFAQKMVTDHTKAATELKAAITAAGLTPPTEGLDSEHQDMLNDLKNASAEDFDAKYIDAQQKAHDKTIDLFEKEAKDGQAGPVKDFAAKTLPTLKTHKADIEKLDEKY</sequence>
<feature type="chain" id="PRO_5018031234" evidence="2">
    <location>
        <begin position="31"/>
        <end position="195"/>
    </location>
</feature>
<gene>
    <name evidence="4" type="ORF">EM6_0310</name>
</gene>
<organism evidence="4 5">
    <name type="scientific">Asticcacaulis excentricus</name>
    <dbReference type="NCBI Taxonomy" id="78587"/>
    <lineage>
        <taxon>Bacteria</taxon>
        <taxon>Pseudomonadati</taxon>
        <taxon>Pseudomonadota</taxon>
        <taxon>Alphaproteobacteria</taxon>
        <taxon>Caulobacterales</taxon>
        <taxon>Caulobacteraceae</taxon>
        <taxon>Asticcacaulis</taxon>
    </lineage>
</organism>
<reference evidence="5" key="1">
    <citation type="journal article" date="2017" name="Biotechnol. Biofuels">
        <title>Evaluation of environmental bacterial communities as a factor affecting the growth of duckweed Lemna minor.</title>
        <authorList>
            <person name="Ishizawa H."/>
            <person name="Kuroda M."/>
            <person name="Morikawa M."/>
            <person name="Ike M."/>
        </authorList>
    </citation>
    <scope>NUCLEOTIDE SEQUENCE [LARGE SCALE GENOMIC DNA]</scope>
    <source>
        <strain evidence="5">M6</strain>
    </source>
</reference>
<evidence type="ECO:0000259" key="3">
    <source>
        <dbReference type="Pfam" id="PF13628"/>
    </source>
</evidence>
<dbReference type="InterPro" id="IPR012347">
    <property type="entry name" value="Ferritin-like"/>
</dbReference>
<dbReference type="PANTHER" id="PTHR38593">
    <property type="entry name" value="BLR2558 PROTEIN"/>
    <property type="match status" value="1"/>
</dbReference>
<feature type="region of interest" description="Disordered" evidence="1">
    <location>
        <begin position="28"/>
        <end position="55"/>
    </location>
</feature>
<dbReference type="Gene3D" id="1.20.1260.10">
    <property type="match status" value="1"/>
</dbReference>
<keyword evidence="2" id="KW-0732">Signal</keyword>
<feature type="domain" description="DUF4142" evidence="3">
    <location>
        <begin position="58"/>
        <end position="191"/>
    </location>
</feature>
<protein>
    <submittedName>
        <fullName evidence="4">Conserved hypothetical secreted protein</fullName>
    </submittedName>
</protein>
<evidence type="ECO:0000313" key="5">
    <source>
        <dbReference type="Proteomes" id="UP000278756"/>
    </source>
</evidence>
<evidence type="ECO:0000313" key="4">
    <source>
        <dbReference type="EMBL" id="BBF79740.1"/>
    </source>
</evidence>
<dbReference type="EMBL" id="AP018827">
    <property type="protein sequence ID" value="BBF79740.1"/>
    <property type="molecule type" value="Genomic_DNA"/>
</dbReference>
<reference evidence="5" key="2">
    <citation type="journal article" date="2017" name="Plant Physiol. Biochem.">
        <title>Differential oxidative and antioxidative response of duckweed Lemna minor toward plant growth promoting/inhibiting bacteria.</title>
        <authorList>
            <person name="Ishizawa H."/>
            <person name="Kuroda M."/>
            <person name="Morikawa M."/>
            <person name="Ike M."/>
        </authorList>
    </citation>
    <scope>NUCLEOTIDE SEQUENCE [LARGE SCALE GENOMIC DNA]</scope>
    <source>
        <strain evidence="5">M6</strain>
    </source>
</reference>
<evidence type="ECO:0000256" key="1">
    <source>
        <dbReference type="SAM" id="MobiDB-lite"/>
    </source>
</evidence>
<dbReference type="AlphaFoldDB" id="A0A3G9FXG4"/>
<dbReference type="PANTHER" id="PTHR38593:SF1">
    <property type="entry name" value="BLR2558 PROTEIN"/>
    <property type="match status" value="1"/>
</dbReference>
<dbReference type="RefSeq" id="WP_172961101.1">
    <property type="nucleotide sequence ID" value="NZ_AP018827.1"/>
</dbReference>
<dbReference type="Proteomes" id="UP000278756">
    <property type="component" value="Chromosome 1"/>
</dbReference>
<evidence type="ECO:0000256" key="2">
    <source>
        <dbReference type="SAM" id="SignalP"/>
    </source>
</evidence>
<name>A0A3G9FXG4_9CAUL</name>
<dbReference type="InterPro" id="IPR025419">
    <property type="entry name" value="DUF4142"/>
</dbReference>
<dbReference type="Pfam" id="PF13628">
    <property type="entry name" value="DUF4142"/>
    <property type="match status" value="1"/>
</dbReference>
<accession>A0A3G9FXG4</accession>
<feature type="compositionally biased region" description="Low complexity" evidence="1">
    <location>
        <begin position="36"/>
        <end position="55"/>
    </location>
</feature>
<proteinExistence type="predicted"/>
<feature type="signal peptide" evidence="2">
    <location>
        <begin position="1"/>
        <end position="30"/>
    </location>
</feature>